<dbReference type="Proteomes" id="UP000735302">
    <property type="component" value="Unassembled WGS sequence"/>
</dbReference>
<dbReference type="Gene3D" id="3.10.10.10">
    <property type="entry name" value="HIV Type 1 Reverse Transcriptase, subunit A, domain 1"/>
    <property type="match status" value="1"/>
</dbReference>
<name>A0AAV4DH10_9GAST</name>
<feature type="non-terminal residue" evidence="2">
    <location>
        <position position="1"/>
    </location>
</feature>
<dbReference type="InterPro" id="IPR043502">
    <property type="entry name" value="DNA/RNA_pol_sf"/>
</dbReference>
<dbReference type="PANTHER" id="PTHR37984:SF5">
    <property type="entry name" value="PROTEIN NYNRIN-LIKE"/>
    <property type="match status" value="1"/>
</dbReference>
<evidence type="ECO:0000313" key="2">
    <source>
        <dbReference type="EMBL" id="GFO43320.1"/>
    </source>
</evidence>
<dbReference type="PROSITE" id="PS50878">
    <property type="entry name" value="RT_POL"/>
    <property type="match status" value="1"/>
</dbReference>
<dbReference type="CDD" id="cd01647">
    <property type="entry name" value="RT_LTR"/>
    <property type="match status" value="1"/>
</dbReference>
<evidence type="ECO:0000259" key="1">
    <source>
        <dbReference type="PROSITE" id="PS50878"/>
    </source>
</evidence>
<gene>
    <name evidence="2" type="ORF">PoB_006982500</name>
</gene>
<organism evidence="2 3">
    <name type="scientific">Plakobranchus ocellatus</name>
    <dbReference type="NCBI Taxonomy" id="259542"/>
    <lineage>
        <taxon>Eukaryota</taxon>
        <taxon>Metazoa</taxon>
        <taxon>Spiralia</taxon>
        <taxon>Lophotrochozoa</taxon>
        <taxon>Mollusca</taxon>
        <taxon>Gastropoda</taxon>
        <taxon>Heterobranchia</taxon>
        <taxon>Euthyneura</taxon>
        <taxon>Panpulmonata</taxon>
        <taxon>Sacoglossa</taxon>
        <taxon>Placobranchoidea</taxon>
        <taxon>Plakobranchidae</taxon>
        <taxon>Plakobranchus</taxon>
    </lineage>
</organism>
<keyword evidence="3" id="KW-1185">Reference proteome</keyword>
<proteinExistence type="predicted"/>
<reference evidence="2 3" key="1">
    <citation type="journal article" date="2021" name="Elife">
        <title>Chloroplast acquisition without the gene transfer in kleptoplastic sea slugs, Plakobranchus ocellatus.</title>
        <authorList>
            <person name="Maeda T."/>
            <person name="Takahashi S."/>
            <person name="Yoshida T."/>
            <person name="Shimamura S."/>
            <person name="Takaki Y."/>
            <person name="Nagai Y."/>
            <person name="Toyoda A."/>
            <person name="Suzuki Y."/>
            <person name="Arimoto A."/>
            <person name="Ishii H."/>
            <person name="Satoh N."/>
            <person name="Nishiyama T."/>
            <person name="Hasebe M."/>
            <person name="Maruyama T."/>
            <person name="Minagawa J."/>
            <person name="Obokata J."/>
            <person name="Shigenobu S."/>
        </authorList>
    </citation>
    <scope>NUCLEOTIDE SEQUENCE [LARGE SCALE GENOMIC DNA]</scope>
</reference>
<evidence type="ECO:0000313" key="3">
    <source>
        <dbReference type="Proteomes" id="UP000735302"/>
    </source>
</evidence>
<dbReference type="PANTHER" id="PTHR37984">
    <property type="entry name" value="PROTEIN CBG26694"/>
    <property type="match status" value="1"/>
</dbReference>
<dbReference type="InterPro" id="IPR000477">
    <property type="entry name" value="RT_dom"/>
</dbReference>
<dbReference type="AlphaFoldDB" id="A0AAV4DH10"/>
<dbReference type="Gene3D" id="3.30.70.270">
    <property type="match status" value="1"/>
</dbReference>
<dbReference type="InterPro" id="IPR043128">
    <property type="entry name" value="Rev_trsase/Diguanyl_cyclase"/>
</dbReference>
<accession>A0AAV4DH10</accession>
<dbReference type="Pfam" id="PF00078">
    <property type="entry name" value="RVT_1"/>
    <property type="match status" value="1"/>
</dbReference>
<dbReference type="InterPro" id="IPR050951">
    <property type="entry name" value="Retrovirus_Pol_polyprotein"/>
</dbReference>
<dbReference type="SUPFAM" id="SSF56672">
    <property type="entry name" value="DNA/RNA polymerases"/>
    <property type="match status" value="1"/>
</dbReference>
<comment type="caution">
    <text evidence="2">The sequence shown here is derived from an EMBL/GenBank/DDBJ whole genome shotgun (WGS) entry which is preliminary data.</text>
</comment>
<feature type="domain" description="Reverse transcriptase" evidence="1">
    <location>
        <begin position="1"/>
        <end position="101"/>
    </location>
</feature>
<sequence length="101" mass="11486">VHPLSSVDEDLARLSGSKIFTKLDARSGFWQMPLDQQSRLLTTFLTPYGRFCMNRLPFGISSAPEIFQRRMSEILRDIDGVICHMDDILIHASNKTLMTSV</sequence>
<protein>
    <submittedName>
        <fullName evidence="2">Pol polyprotein</fullName>
    </submittedName>
</protein>
<dbReference type="EMBL" id="BLXT01007873">
    <property type="protein sequence ID" value="GFO43320.1"/>
    <property type="molecule type" value="Genomic_DNA"/>
</dbReference>